<dbReference type="PROSITE" id="PS01124">
    <property type="entry name" value="HTH_ARAC_FAMILY_2"/>
    <property type="match status" value="1"/>
</dbReference>
<feature type="domain" description="HTH araC/xylS-type" evidence="9">
    <location>
        <begin position="11"/>
        <end position="112"/>
    </location>
</feature>
<keyword evidence="7" id="KW-0234">DNA repair</keyword>
<sequence length="285" mass="31186">MKQPYQYQLIEKAIALLQQQYLQQPSLNDIAVQLHVSPQHFQKMFVEWAGVTPKKFIQYLTVAHAKKILGNYTSKAPSLFEVAAATGLSGTGRLHDLFVTIEGMTPGEFKNTAAPLSIFYSFATSPFGDVIIASTHKGICHVAFFEEGKQTAAIAHLQQLYIGALLQYLVQPMHTIVVSILNNIFTTTDKITLHVKGTSFQLKVWEALLKIPTAAATTYGTLAKNIAHPKASRAVGTAVGANPVAFIIPCHRVIQASGIIGEYRWGTLRKKAIIGWEAAQANANE</sequence>
<dbReference type="InterPro" id="IPR036217">
    <property type="entry name" value="MethylDNA_cys_MeTrfase_DNAb"/>
</dbReference>
<evidence type="ECO:0000313" key="11">
    <source>
        <dbReference type="Proteomes" id="UP001595907"/>
    </source>
</evidence>
<dbReference type="SUPFAM" id="SSF46767">
    <property type="entry name" value="Methylated DNA-protein cysteine methyltransferase, C-terminal domain"/>
    <property type="match status" value="1"/>
</dbReference>
<dbReference type="Gene3D" id="3.30.160.70">
    <property type="entry name" value="Methylated DNA-protein cysteine methyltransferase domain"/>
    <property type="match status" value="1"/>
</dbReference>
<evidence type="ECO:0000313" key="10">
    <source>
        <dbReference type="EMBL" id="MFC4263779.1"/>
    </source>
</evidence>
<keyword evidence="5" id="KW-0805">Transcription regulation</keyword>
<proteinExistence type="predicted"/>
<comment type="catalytic activity">
    <reaction evidence="1">
        <text>a 4-O-methyl-thymidine in DNA + L-cysteinyl-[protein] = a thymidine in DNA + S-methyl-L-cysteinyl-[protein]</text>
        <dbReference type="Rhea" id="RHEA:53428"/>
        <dbReference type="Rhea" id="RHEA-COMP:10131"/>
        <dbReference type="Rhea" id="RHEA-COMP:10132"/>
        <dbReference type="Rhea" id="RHEA-COMP:13555"/>
        <dbReference type="Rhea" id="RHEA-COMP:13556"/>
        <dbReference type="ChEBI" id="CHEBI:29950"/>
        <dbReference type="ChEBI" id="CHEBI:82612"/>
        <dbReference type="ChEBI" id="CHEBI:137386"/>
        <dbReference type="ChEBI" id="CHEBI:137387"/>
        <dbReference type="EC" id="2.1.1.63"/>
    </reaction>
</comment>
<name>A0ABV8QXI8_9BACT</name>
<organism evidence="10 11">
    <name type="scientific">Ferruginibacter yonginensis</name>
    <dbReference type="NCBI Taxonomy" id="1310416"/>
    <lineage>
        <taxon>Bacteria</taxon>
        <taxon>Pseudomonadati</taxon>
        <taxon>Bacteroidota</taxon>
        <taxon>Chitinophagia</taxon>
        <taxon>Chitinophagales</taxon>
        <taxon>Chitinophagaceae</taxon>
        <taxon>Ferruginibacter</taxon>
    </lineage>
</organism>
<dbReference type="InterPro" id="IPR014048">
    <property type="entry name" value="MethylDNA_cys_MeTrfase_DNA-bd"/>
</dbReference>
<dbReference type="GO" id="GO:0032259">
    <property type="term" value="P:methylation"/>
    <property type="evidence" value="ECO:0007669"/>
    <property type="project" value="UniProtKB-KW"/>
</dbReference>
<evidence type="ECO:0000256" key="1">
    <source>
        <dbReference type="ARBA" id="ARBA00001286"/>
    </source>
</evidence>
<protein>
    <submittedName>
        <fullName evidence="10">Methylated-DNA--[protein]-cysteine S-methyltransferase</fullName>
        <ecNumber evidence="10">2.1.1.63</ecNumber>
    </submittedName>
</protein>
<comment type="catalytic activity">
    <reaction evidence="8">
        <text>a 6-O-methyl-2'-deoxyguanosine in DNA + L-cysteinyl-[protein] = S-methyl-L-cysteinyl-[protein] + a 2'-deoxyguanosine in DNA</text>
        <dbReference type="Rhea" id="RHEA:24000"/>
        <dbReference type="Rhea" id="RHEA-COMP:10131"/>
        <dbReference type="Rhea" id="RHEA-COMP:10132"/>
        <dbReference type="Rhea" id="RHEA-COMP:11367"/>
        <dbReference type="Rhea" id="RHEA-COMP:11368"/>
        <dbReference type="ChEBI" id="CHEBI:29950"/>
        <dbReference type="ChEBI" id="CHEBI:82612"/>
        <dbReference type="ChEBI" id="CHEBI:85445"/>
        <dbReference type="ChEBI" id="CHEBI:85448"/>
        <dbReference type="EC" id="2.1.1.63"/>
    </reaction>
</comment>
<dbReference type="Proteomes" id="UP001595907">
    <property type="component" value="Unassembled WGS sequence"/>
</dbReference>
<dbReference type="Pfam" id="PF12833">
    <property type="entry name" value="HTH_18"/>
    <property type="match status" value="1"/>
</dbReference>
<keyword evidence="2 10" id="KW-0489">Methyltransferase</keyword>
<dbReference type="NCBIfam" id="TIGR00589">
    <property type="entry name" value="ogt"/>
    <property type="match status" value="1"/>
</dbReference>
<keyword evidence="4" id="KW-0227">DNA damage</keyword>
<evidence type="ECO:0000256" key="2">
    <source>
        <dbReference type="ARBA" id="ARBA00022603"/>
    </source>
</evidence>
<evidence type="ECO:0000256" key="6">
    <source>
        <dbReference type="ARBA" id="ARBA00023163"/>
    </source>
</evidence>
<dbReference type="SUPFAM" id="SSF46689">
    <property type="entry name" value="Homeodomain-like"/>
    <property type="match status" value="1"/>
</dbReference>
<dbReference type="Gene3D" id="1.10.10.10">
    <property type="entry name" value="Winged helix-like DNA-binding domain superfamily/Winged helix DNA-binding domain"/>
    <property type="match status" value="1"/>
</dbReference>
<dbReference type="InterPro" id="IPR036631">
    <property type="entry name" value="MGMT_N_sf"/>
</dbReference>
<dbReference type="InterPro" id="IPR009057">
    <property type="entry name" value="Homeodomain-like_sf"/>
</dbReference>
<dbReference type="EMBL" id="JBHSCZ010000004">
    <property type="protein sequence ID" value="MFC4263779.1"/>
    <property type="molecule type" value="Genomic_DNA"/>
</dbReference>
<evidence type="ECO:0000256" key="7">
    <source>
        <dbReference type="ARBA" id="ARBA00023204"/>
    </source>
</evidence>
<evidence type="ECO:0000256" key="3">
    <source>
        <dbReference type="ARBA" id="ARBA00022679"/>
    </source>
</evidence>
<keyword evidence="6" id="KW-0804">Transcription</keyword>
<dbReference type="SMART" id="SM00342">
    <property type="entry name" value="HTH_ARAC"/>
    <property type="match status" value="1"/>
</dbReference>
<dbReference type="RefSeq" id="WP_379710793.1">
    <property type="nucleotide sequence ID" value="NZ_JBHSCZ010000004.1"/>
</dbReference>
<comment type="caution">
    <text evidence="10">The sequence shown here is derived from an EMBL/GenBank/DDBJ whole genome shotgun (WGS) entry which is preliminary data.</text>
</comment>
<dbReference type="InterPro" id="IPR001497">
    <property type="entry name" value="MethylDNA_cys_MeTrfase_AS"/>
</dbReference>
<evidence type="ECO:0000259" key="9">
    <source>
        <dbReference type="PROSITE" id="PS01124"/>
    </source>
</evidence>
<dbReference type="GO" id="GO:0003908">
    <property type="term" value="F:methylated-DNA-[protein]-cysteine S-methyltransferase activity"/>
    <property type="evidence" value="ECO:0007669"/>
    <property type="project" value="UniProtKB-EC"/>
</dbReference>
<dbReference type="Pfam" id="PF01035">
    <property type="entry name" value="DNA_binding_1"/>
    <property type="match status" value="1"/>
</dbReference>
<dbReference type="CDD" id="cd06445">
    <property type="entry name" value="ATase"/>
    <property type="match status" value="1"/>
</dbReference>
<dbReference type="PROSITE" id="PS00374">
    <property type="entry name" value="MGMT"/>
    <property type="match status" value="1"/>
</dbReference>
<reference evidence="11" key="1">
    <citation type="journal article" date="2019" name="Int. J. Syst. Evol. Microbiol.">
        <title>The Global Catalogue of Microorganisms (GCM) 10K type strain sequencing project: providing services to taxonomists for standard genome sequencing and annotation.</title>
        <authorList>
            <consortium name="The Broad Institute Genomics Platform"/>
            <consortium name="The Broad Institute Genome Sequencing Center for Infectious Disease"/>
            <person name="Wu L."/>
            <person name="Ma J."/>
        </authorList>
    </citation>
    <scope>NUCLEOTIDE SEQUENCE [LARGE SCALE GENOMIC DNA]</scope>
    <source>
        <strain evidence="11">CECT 8289</strain>
    </source>
</reference>
<dbReference type="InterPro" id="IPR018060">
    <property type="entry name" value="HTH_AraC"/>
</dbReference>
<evidence type="ECO:0000256" key="5">
    <source>
        <dbReference type="ARBA" id="ARBA00023015"/>
    </source>
</evidence>
<evidence type="ECO:0000256" key="4">
    <source>
        <dbReference type="ARBA" id="ARBA00022763"/>
    </source>
</evidence>
<evidence type="ECO:0000256" key="8">
    <source>
        <dbReference type="ARBA" id="ARBA00049348"/>
    </source>
</evidence>
<dbReference type="PANTHER" id="PTHR10815:SF13">
    <property type="entry name" value="METHYLATED-DNA--PROTEIN-CYSTEINE METHYLTRANSFERASE"/>
    <property type="match status" value="1"/>
</dbReference>
<accession>A0ABV8QXI8</accession>
<dbReference type="InterPro" id="IPR036388">
    <property type="entry name" value="WH-like_DNA-bd_sf"/>
</dbReference>
<dbReference type="Gene3D" id="1.10.10.60">
    <property type="entry name" value="Homeodomain-like"/>
    <property type="match status" value="1"/>
</dbReference>
<dbReference type="SUPFAM" id="SSF53155">
    <property type="entry name" value="Methylated DNA-protein cysteine methyltransferase domain"/>
    <property type="match status" value="1"/>
</dbReference>
<keyword evidence="11" id="KW-1185">Reference proteome</keyword>
<dbReference type="PANTHER" id="PTHR10815">
    <property type="entry name" value="METHYLATED-DNA--PROTEIN-CYSTEINE METHYLTRANSFERASE"/>
    <property type="match status" value="1"/>
</dbReference>
<dbReference type="EC" id="2.1.1.63" evidence="10"/>
<keyword evidence="3 10" id="KW-0808">Transferase</keyword>
<gene>
    <name evidence="10" type="ORF">ACFOWM_12860</name>
</gene>